<evidence type="ECO:0000313" key="2">
    <source>
        <dbReference type="Proteomes" id="UP000680158"/>
    </source>
</evidence>
<organism evidence="1 2">
    <name type="scientific">Undibacterium baiyunense</name>
    <dbReference type="NCBI Taxonomy" id="2828731"/>
    <lineage>
        <taxon>Bacteria</taxon>
        <taxon>Pseudomonadati</taxon>
        <taxon>Pseudomonadota</taxon>
        <taxon>Betaproteobacteria</taxon>
        <taxon>Burkholderiales</taxon>
        <taxon>Oxalobacteraceae</taxon>
        <taxon>Undibacterium</taxon>
    </lineage>
</organism>
<protein>
    <submittedName>
        <fullName evidence="1">DUF938 domain-containing protein</fullName>
    </submittedName>
</protein>
<dbReference type="SUPFAM" id="SSF53335">
    <property type="entry name" value="S-adenosyl-L-methionine-dependent methyltransferases"/>
    <property type="match status" value="1"/>
</dbReference>
<dbReference type="PANTHER" id="PTHR20974:SF0">
    <property type="entry name" value="UPF0585 PROTEIN CG18661"/>
    <property type="match status" value="1"/>
</dbReference>
<sequence length="201" mass="22610">MQAIKLFSPACERNQEPILSQLKTYLDQANKVLEIGSGTGQHAVYFSHHLPHLVWQTSDREENHASIQAWINDAANDRVLAPISLDVGSKSWPAQIADAVFTANTCHIMHWHEVQCMFTGASKILSEGGLFIIYGPFNYAGQFTSESNREFDAALKLQAAHRGIRDIADMQELAKQTQFSLQQDIEMPANNRLLVFKNMRP</sequence>
<comment type="caution">
    <text evidence="1">The sequence shown here is derived from an EMBL/GenBank/DDBJ whole genome shotgun (WGS) entry which is preliminary data.</text>
</comment>
<dbReference type="Pfam" id="PF06080">
    <property type="entry name" value="DUF938"/>
    <property type="match status" value="1"/>
</dbReference>
<dbReference type="AlphaFoldDB" id="A0A941DED4"/>
<gene>
    <name evidence="1" type="ORF">KDM92_11420</name>
</gene>
<dbReference type="InterPro" id="IPR010342">
    <property type="entry name" value="DUF938"/>
</dbReference>
<reference evidence="1 2" key="1">
    <citation type="submission" date="2021-04" db="EMBL/GenBank/DDBJ databases">
        <title>novel species isolated from subtropical streams in China.</title>
        <authorList>
            <person name="Lu H."/>
        </authorList>
    </citation>
    <scope>NUCLEOTIDE SEQUENCE [LARGE SCALE GENOMIC DNA]</scope>
    <source>
        <strain evidence="1 2">BYS107W</strain>
    </source>
</reference>
<dbReference type="EMBL" id="JAGSPM010000006">
    <property type="protein sequence ID" value="MBR7747194.1"/>
    <property type="molecule type" value="Genomic_DNA"/>
</dbReference>
<dbReference type="Proteomes" id="UP000680158">
    <property type="component" value="Unassembled WGS sequence"/>
</dbReference>
<keyword evidence="2" id="KW-1185">Reference proteome</keyword>
<dbReference type="InterPro" id="IPR029063">
    <property type="entry name" value="SAM-dependent_MTases_sf"/>
</dbReference>
<proteinExistence type="predicted"/>
<dbReference type="RefSeq" id="WP_212684529.1">
    <property type="nucleotide sequence ID" value="NZ_JAGSPM010000006.1"/>
</dbReference>
<accession>A0A941DED4</accession>
<dbReference type="PANTHER" id="PTHR20974">
    <property type="entry name" value="UPF0585 PROTEIN CG18661"/>
    <property type="match status" value="1"/>
</dbReference>
<evidence type="ECO:0000313" key="1">
    <source>
        <dbReference type="EMBL" id="MBR7747194.1"/>
    </source>
</evidence>
<name>A0A941DED4_9BURK</name>
<dbReference type="Gene3D" id="3.40.50.150">
    <property type="entry name" value="Vaccinia Virus protein VP39"/>
    <property type="match status" value="1"/>
</dbReference>